<reference evidence="2 3" key="1">
    <citation type="submission" date="2017-04" db="EMBL/GenBank/DDBJ databases">
        <title>Unexpected and diverse lifestyles within the genus Limnohabitans.</title>
        <authorList>
            <person name="Kasalicky V."/>
            <person name="Mehrshad M."/>
            <person name="Andrei S.-A."/>
            <person name="Salcher M."/>
            <person name="Kratochvilova H."/>
            <person name="Simek K."/>
            <person name="Ghai R."/>
        </authorList>
    </citation>
    <scope>NUCLEOTIDE SEQUENCE [LARGE SCALE GENOMIC DNA]</scope>
    <source>
        <strain evidence="2 3">MWH-C5</strain>
    </source>
</reference>
<dbReference type="GO" id="GO:0003677">
    <property type="term" value="F:DNA binding"/>
    <property type="evidence" value="ECO:0007669"/>
    <property type="project" value="InterPro"/>
</dbReference>
<keyword evidence="1" id="KW-0233">DNA recombination</keyword>
<dbReference type="GO" id="GO:0006310">
    <property type="term" value="P:DNA recombination"/>
    <property type="evidence" value="ECO:0007669"/>
    <property type="project" value="UniProtKB-KW"/>
</dbReference>
<dbReference type="InterPro" id="IPR013762">
    <property type="entry name" value="Integrase-like_cat_sf"/>
</dbReference>
<sequence>MTTSSAPHAPARIEFPAPRLNARTSPSWTNDAFDADAWRANDANPSQGRAGVITFSTIPYNFRTACKEFLSAMDQGVDAGYRRVRSSGTAVLLAGFLRHLATHLESKGVHSFLAAIAADVEEAQLRHSGLLDGAPVTSSHARRFLATLGHLHRLGPAGSGTISDGLSFDPSQRAVNIGLSRNLKPTGSTPMLSEDTARLLLTMAVDWVENKFEATKWILAAHDLYSQAEGNNLSKARRFMRENPGFEASLNQARTTFGGPLVGLLPRRLTPSIEERGITDIELDLLWLGQVARSVQLAFQGFCYVVCAGFNGWRASEIMSIEWDSLSETPSGHVLTTKIRKTAANPRQSISRPVPPIVALAVKRLSELNARAAWPTTRRDRDVEGGSIFRTSVGGLTNSLSINDSLSASWTHFTGDEQRITTHQFRRFFAYFFLRRHQGNLDAVRRHFRHVSRDMVWAYAKDALNASYLTLEKQGLAQDIAKSVVFGEGHVSVGVAQDLKAVCDTLRLGAKVLTVEDAATYIDRQIKKFFLDVQAMEWGYCLLQGGDKGGACEGQVGPIEDRSEPSVCGRCKFFCTGPENEEFWRQSAGLHEEIMAHPKSTRLMKSESERFVATAERILKRHDKPSNVEVVHE</sequence>
<evidence type="ECO:0000256" key="1">
    <source>
        <dbReference type="ARBA" id="ARBA00023172"/>
    </source>
</evidence>
<keyword evidence="3" id="KW-1185">Reference proteome</keyword>
<dbReference type="InterPro" id="IPR011010">
    <property type="entry name" value="DNA_brk_join_enz"/>
</dbReference>
<dbReference type="Proteomes" id="UP000251341">
    <property type="component" value="Unassembled WGS sequence"/>
</dbReference>
<gene>
    <name evidence="2" type="ORF">B9Z44_12375</name>
</gene>
<comment type="caution">
    <text evidence="2">The sequence shown here is derived from an EMBL/GenBank/DDBJ whole genome shotgun (WGS) entry which is preliminary data.</text>
</comment>
<organism evidence="2 3">
    <name type="scientific">Limnohabitans curvus</name>
    <dbReference type="NCBI Taxonomy" id="323423"/>
    <lineage>
        <taxon>Bacteria</taxon>
        <taxon>Pseudomonadati</taxon>
        <taxon>Pseudomonadota</taxon>
        <taxon>Betaproteobacteria</taxon>
        <taxon>Burkholderiales</taxon>
        <taxon>Comamonadaceae</taxon>
        <taxon>Limnohabitans</taxon>
    </lineage>
</organism>
<dbReference type="SUPFAM" id="SSF56349">
    <property type="entry name" value="DNA breaking-rejoining enzymes"/>
    <property type="match status" value="1"/>
</dbReference>
<name>A0A315EQV4_9BURK</name>
<accession>A0A315EQV4</accession>
<dbReference type="GO" id="GO:0015074">
    <property type="term" value="P:DNA integration"/>
    <property type="evidence" value="ECO:0007669"/>
    <property type="project" value="InterPro"/>
</dbReference>
<dbReference type="EMBL" id="NESP01000001">
    <property type="protein sequence ID" value="PUE60296.1"/>
    <property type="molecule type" value="Genomic_DNA"/>
</dbReference>
<evidence type="ECO:0008006" key="4">
    <source>
        <dbReference type="Google" id="ProtNLM"/>
    </source>
</evidence>
<proteinExistence type="predicted"/>
<dbReference type="AlphaFoldDB" id="A0A315EQV4"/>
<evidence type="ECO:0000313" key="3">
    <source>
        <dbReference type="Proteomes" id="UP000251341"/>
    </source>
</evidence>
<dbReference type="Gene3D" id="1.10.443.10">
    <property type="entry name" value="Intergrase catalytic core"/>
    <property type="match status" value="1"/>
</dbReference>
<dbReference type="RefSeq" id="WP_108402577.1">
    <property type="nucleotide sequence ID" value="NZ_NESP01000001.1"/>
</dbReference>
<evidence type="ECO:0000313" key="2">
    <source>
        <dbReference type="EMBL" id="PUE60296.1"/>
    </source>
</evidence>
<protein>
    <recommendedName>
        <fullName evidence="4">Tyr recombinase domain-containing protein</fullName>
    </recommendedName>
</protein>